<comment type="catalytic activity">
    <reaction evidence="8">
        <text>DNA(n) + a 2'-deoxyribonucleoside 5'-triphosphate = DNA(n+1) + diphosphate</text>
        <dbReference type="Rhea" id="RHEA:22508"/>
        <dbReference type="Rhea" id="RHEA-COMP:17339"/>
        <dbReference type="Rhea" id="RHEA-COMP:17340"/>
        <dbReference type="ChEBI" id="CHEBI:33019"/>
        <dbReference type="ChEBI" id="CHEBI:61560"/>
        <dbReference type="ChEBI" id="CHEBI:173112"/>
        <dbReference type="EC" id="2.7.7.7"/>
    </reaction>
</comment>
<dbReference type="Pfam" id="PF21694">
    <property type="entry name" value="DNA_pol3_delta_C"/>
    <property type="match status" value="1"/>
</dbReference>
<dbReference type="Proteomes" id="UP000657177">
    <property type="component" value="Unassembled WGS sequence"/>
</dbReference>
<dbReference type="Gene3D" id="3.40.50.300">
    <property type="entry name" value="P-loop containing nucleotide triphosphate hydrolases"/>
    <property type="match status" value="1"/>
</dbReference>
<dbReference type="AlphaFoldDB" id="A0A8J6LIK8"/>
<dbReference type="SUPFAM" id="SSF48019">
    <property type="entry name" value="post-AAA+ oligomerization domain-like"/>
    <property type="match status" value="1"/>
</dbReference>
<accession>A0A8J6LIK8</accession>
<evidence type="ECO:0000256" key="1">
    <source>
        <dbReference type="ARBA" id="ARBA00012417"/>
    </source>
</evidence>
<keyword evidence="12" id="KW-1185">Reference proteome</keyword>
<dbReference type="RefSeq" id="WP_181339585.1">
    <property type="nucleotide sequence ID" value="NZ_JAAKDE010000012.1"/>
</dbReference>
<feature type="domain" description="DNA polymerase III delta subunit-like C-terminal" evidence="10">
    <location>
        <begin position="211"/>
        <end position="328"/>
    </location>
</feature>
<dbReference type="InterPro" id="IPR010372">
    <property type="entry name" value="DNA_pol3_delta_N"/>
</dbReference>
<evidence type="ECO:0000313" key="11">
    <source>
        <dbReference type="EMBL" id="MBA2133130.1"/>
    </source>
</evidence>
<dbReference type="GO" id="GO:0003677">
    <property type="term" value="F:DNA binding"/>
    <property type="evidence" value="ECO:0007669"/>
    <property type="project" value="InterPro"/>
</dbReference>
<evidence type="ECO:0000259" key="9">
    <source>
        <dbReference type="Pfam" id="PF06144"/>
    </source>
</evidence>
<dbReference type="InterPro" id="IPR008921">
    <property type="entry name" value="DNA_pol3_clamp-load_cplx_C"/>
</dbReference>
<keyword evidence="4 11" id="KW-0548">Nucleotidyltransferase</keyword>
<keyword evidence="3 11" id="KW-0808">Transferase</keyword>
<dbReference type="NCBIfam" id="TIGR01128">
    <property type="entry name" value="holA"/>
    <property type="match status" value="1"/>
</dbReference>
<dbReference type="GO" id="GO:0003887">
    <property type="term" value="F:DNA-directed DNA polymerase activity"/>
    <property type="evidence" value="ECO:0007669"/>
    <property type="project" value="UniProtKB-KW"/>
</dbReference>
<dbReference type="PANTHER" id="PTHR34388:SF1">
    <property type="entry name" value="DNA POLYMERASE III SUBUNIT DELTA"/>
    <property type="match status" value="1"/>
</dbReference>
<evidence type="ECO:0000313" key="12">
    <source>
        <dbReference type="Proteomes" id="UP000657177"/>
    </source>
</evidence>
<organism evidence="11 12">
    <name type="scientific">Capillibacterium thermochitinicola</name>
    <dbReference type="NCBI Taxonomy" id="2699427"/>
    <lineage>
        <taxon>Bacteria</taxon>
        <taxon>Bacillati</taxon>
        <taxon>Bacillota</taxon>
        <taxon>Capillibacterium</taxon>
    </lineage>
</organism>
<evidence type="ECO:0000256" key="6">
    <source>
        <dbReference type="ARBA" id="ARBA00022932"/>
    </source>
</evidence>
<evidence type="ECO:0000256" key="4">
    <source>
        <dbReference type="ARBA" id="ARBA00022695"/>
    </source>
</evidence>
<dbReference type="GO" id="GO:0006261">
    <property type="term" value="P:DNA-templated DNA replication"/>
    <property type="evidence" value="ECO:0007669"/>
    <property type="project" value="TreeGrafter"/>
</dbReference>
<dbReference type="SUPFAM" id="SSF52540">
    <property type="entry name" value="P-loop containing nucleoside triphosphate hydrolases"/>
    <property type="match status" value="1"/>
</dbReference>
<dbReference type="PANTHER" id="PTHR34388">
    <property type="entry name" value="DNA POLYMERASE III SUBUNIT DELTA"/>
    <property type="match status" value="1"/>
</dbReference>
<evidence type="ECO:0000256" key="3">
    <source>
        <dbReference type="ARBA" id="ARBA00022679"/>
    </source>
</evidence>
<sequence>MKASDFLYSLQQKGVDRLTRPVLFLGEEEYWMVAGINRIKQLLFQSAEEDFNVVVMETKEVEASLLGTELATAPFFSSRRLIILKGLEELKAAHEETLLAALPHLPPEVFLVLTARNLDQRKKGVKQLKTFVETVYCEPLKSYEAKGWLRQEAKALGLDLAPHELDLLLEAKGTSLFSLKNELEKIKTYCAHGAKPASMAEWHTLLGEAGETNIFAMIDGAIEGKTGVALNLLQRLLAAGEPETKILALLGNEVRRMLFGWFLLQNGRGHEIQKELGCHPYVAEKIRKKAAGLTFTQLRRAHQRILAADYRLKTGQTEPGLELYAVVLDLGSCLTEK</sequence>
<dbReference type="InterPro" id="IPR048466">
    <property type="entry name" value="DNA_pol3_delta-like_C"/>
</dbReference>
<keyword evidence="5" id="KW-0235">DNA replication</keyword>
<keyword evidence="6" id="KW-0239">DNA-directed DNA polymerase</keyword>
<dbReference type="Gene3D" id="1.10.8.60">
    <property type="match status" value="1"/>
</dbReference>
<dbReference type="InterPro" id="IPR005790">
    <property type="entry name" value="DNA_polIII_delta"/>
</dbReference>
<dbReference type="Pfam" id="PF06144">
    <property type="entry name" value="DNA_pol3_delta"/>
    <property type="match status" value="1"/>
</dbReference>
<proteinExistence type="inferred from homology"/>
<feature type="domain" description="DNA polymerase III delta N-terminal" evidence="9">
    <location>
        <begin position="23"/>
        <end position="133"/>
    </location>
</feature>
<comment type="similarity">
    <text evidence="7">Belongs to the DNA polymerase HolA subunit family.</text>
</comment>
<evidence type="ECO:0000256" key="7">
    <source>
        <dbReference type="ARBA" id="ARBA00034754"/>
    </source>
</evidence>
<evidence type="ECO:0000256" key="5">
    <source>
        <dbReference type="ARBA" id="ARBA00022705"/>
    </source>
</evidence>
<dbReference type="GO" id="GO:0009360">
    <property type="term" value="C:DNA polymerase III complex"/>
    <property type="evidence" value="ECO:0007669"/>
    <property type="project" value="InterPro"/>
</dbReference>
<comment type="caution">
    <text evidence="11">The sequence shown here is derived from an EMBL/GenBank/DDBJ whole genome shotgun (WGS) entry which is preliminary data.</text>
</comment>
<dbReference type="InterPro" id="IPR027417">
    <property type="entry name" value="P-loop_NTPase"/>
</dbReference>
<evidence type="ECO:0000259" key="10">
    <source>
        <dbReference type="Pfam" id="PF21694"/>
    </source>
</evidence>
<evidence type="ECO:0000256" key="8">
    <source>
        <dbReference type="ARBA" id="ARBA00049244"/>
    </source>
</evidence>
<name>A0A8J6LIK8_9FIRM</name>
<dbReference type="Gene3D" id="1.20.272.10">
    <property type="match status" value="1"/>
</dbReference>
<evidence type="ECO:0000256" key="2">
    <source>
        <dbReference type="ARBA" id="ARBA00017703"/>
    </source>
</evidence>
<gene>
    <name evidence="11" type="primary">holA</name>
    <name evidence="11" type="ORF">G5B42_06185</name>
</gene>
<reference evidence="11" key="1">
    <citation type="submission" date="2020-06" db="EMBL/GenBank/DDBJ databases">
        <title>Novel chitinolytic bacterium.</title>
        <authorList>
            <person name="Ungkulpasvich U."/>
            <person name="Kosugi A."/>
            <person name="Uke A."/>
        </authorList>
    </citation>
    <scope>NUCLEOTIDE SEQUENCE</scope>
    <source>
        <strain evidence="11">UUS1-1</strain>
    </source>
</reference>
<dbReference type="EC" id="2.7.7.7" evidence="1"/>
<protein>
    <recommendedName>
        <fullName evidence="2">DNA polymerase III subunit delta</fullName>
        <ecNumber evidence="1">2.7.7.7</ecNumber>
    </recommendedName>
</protein>
<dbReference type="EMBL" id="JAAKDE010000012">
    <property type="protein sequence ID" value="MBA2133130.1"/>
    <property type="molecule type" value="Genomic_DNA"/>
</dbReference>